<dbReference type="RefSeq" id="WP_344973473.1">
    <property type="nucleotide sequence ID" value="NZ_BAABDD010000019.1"/>
</dbReference>
<dbReference type="PANTHER" id="PTHR30055">
    <property type="entry name" value="HTH-TYPE TRANSCRIPTIONAL REGULATOR RUTR"/>
    <property type="match status" value="1"/>
</dbReference>
<dbReference type="InterPro" id="IPR009057">
    <property type="entry name" value="Homeodomain-like_sf"/>
</dbReference>
<dbReference type="PROSITE" id="PS50977">
    <property type="entry name" value="HTH_TETR_2"/>
    <property type="match status" value="1"/>
</dbReference>
<accession>A0ABP7G845</accession>
<comment type="caution">
    <text evidence="6">The sequence shown here is derived from an EMBL/GenBank/DDBJ whole genome shotgun (WGS) entry which is preliminary data.</text>
</comment>
<keyword evidence="3" id="KW-0804">Transcription</keyword>
<dbReference type="InterPro" id="IPR050109">
    <property type="entry name" value="HTH-type_TetR-like_transc_reg"/>
</dbReference>
<keyword evidence="1" id="KW-0805">Transcription regulation</keyword>
<organism evidence="6 7">
    <name type="scientific">Salinactinospora qingdaonensis</name>
    <dbReference type="NCBI Taxonomy" id="702744"/>
    <lineage>
        <taxon>Bacteria</taxon>
        <taxon>Bacillati</taxon>
        <taxon>Actinomycetota</taxon>
        <taxon>Actinomycetes</taxon>
        <taxon>Streptosporangiales</taxon>
        <taxon>Nocardiopsidaceae</taxon>
        <taxon>Salinactinospora</taxon>
    </lineage>
</organism>
<dbReference type="Pfam" id="PF02909">
    <property type="entry name" value="TetR_C_1"/>
    <property type="match status" value="1"/>
</dbReference>
<dbReference type="SUPFAM" id="SSF48498">
    <property type="entry name" value="Tetracyclin repressor-like, C-terminal domain"/>
    <property type="match status" value="1"/>
</dbReference>
<dbReference type="InterPro" id="IPR004111">
    <property type="entry name" value="Repressor_TetR_C"/>
</dbReference>
<evidence type="ECO:0000259" key="5">
    <source>
        <dbReference type="PROSITE" id="PS50977"/>
    </source>
</evidence>
<dbReference type="EMBL" id="BAABDD010000019">
    <property type="protein sequence ID" value="GAA3754225.1"/>
    <property type="molecule type" value="Genomic_DNA"/>
</dbReference>
<reference evidence="7" key="1">
    <citation type="journal article" date="2019" name="Int. J. Syst. Evol. Microbiol.">
        <title>The Global Catalogue of Microorganisms (GCM) 10K type strain sequencing project: providing services to taxonomists for standard genome sequencing and annotation.</title>
        <authorList>
            <consortium name="The Broad Institute Genomics Platform"/>
            <consortium name="The Broad Institute Genome Sequencing Center for Infectious Disease"/>
            <person name="Wu L."/>
            <person name="Ma J."/>
        </authorList>
    </citation>
    <scope>NUCLEOTIDE SEQUENCE [LARGE SCALE GENOMIC DNA]</scope>
    <source>
        <strain evidence="7">JCM 17137</strain>
    </source>
</reference>
<dbReference type="Pfam" id="PF00440">
    <property type="entry name" value="TetR_N"/>
    <property type="match status" value="1"/>
</dbReference>
<dbReference type="InterPro" id="IPR036271">
    <property type="entry name" value="Tet_transcr_reg_TetR-rel_C_sf"/>
</dbReference>
<feature type="domain" description="HTH tetR-type" evidence="5">
    <location>
        <begin position="32"/>
        <end position="92"/>
    </location>
</feature>
<name>A0ABP7G845_9ACTN</name>
<proteinExistence type="predicted"/>
<dbReference type="SUPFAM" id="SSF46689">
    <property type="entry name" value="Homeodomain-like"/>
    <property type="match status" value="1"/>
</dbReference>
<keyword evidence="7" id="KW-1185">Reference proteome</keyword>
<dbReference type="Proteomes" id="UP001500908">
    <property type="component" value="Unassembled WGS sequence"/>
</dbReference>
<dbReference type="Gene3D" id="1.10.357.10">
    <property type="entry name" value="Tetracycline Repressor, domain 2"/>
    <property type="match status" value="1"/>
</dbReference>
<dbReference type="PANTHER" id="PTHR30055:SF151">
    <property type="entry name" value="TRANSCRIPTIONAL REGULATORY PROTEIN"/>
    <property type="match status" value="1"/>
</dbReference>
<keyword evidence="2 4" id="KW-0238">DNA-binding</keyword>
<feature type="DNA-binding region" description="H-T-H motif" evidence="4">
    <location>
        <begin position="55"/>
        <end position="74"/>
    </location>
</feature>
<evidence type="ECO:0000256" key="1">
    <source>
        <dbReference type="ARBA" id="ARBA00023015"/>
    </source>
</evidence>
<protein>
    <submittedName>
        <fullName evidence="6">TetR/AcrR family transcriptional regulator</fullName>
    </submittedName>
</protein>
<dbReference type="Gene3D" id="1.10.10.60">
    <property type="entry name" value="Homeodomain-like"/>
    <property type="match status" value="1"/>
</dbReference>
<evidence type="ECO:0000256" key="3">
    <source>
        <dbReference type="ARBA" id="ARBA00023163"/>
    </source>
</evidence>
<gene>
    <name evidence="6" type="ORF">GCM10022402_36120</name>
</gene>
<dbReference type="InterPro" id="IPR001647">
    <property type="entry name" value="HTH_TetR"/>
</dbReference>
<evidence type="ECO:0000313" key="6">
    <source>
        <dbReference type="EMBL" id="GAA3754225.1"/>
    </source>
</evidence>
<sequence length="259" mass="28320">MATEYSGSGDPARSMALLWRTRERPSRKAAPELSVDRIVAAAIEIADADGMAAISMRRVAQRLGVGTMSLYTHVPGKAELVDVMLDAAYGEVAVGEHSCQDWRSRLEWLARQSWDLYHRHPWMVQVGTDRPVLGPNAMARYEDQLHALEGLGLSGIEMDAVVSLVEGHVEGAARRSLEAASTQRRTGVSDEQWWQARAPFLERLADAGRYPTASRVGTVVGAAFGSAHAPEHVFEFGLRRILDGVAMLVGQRCTEGDPD</sequence>
<evidence type="ECO:0000256" key="4">
    <source>
        <dbReference type="PROSITE-ProRule" id="PRU00335"/>
    </source>
</evidence>
<evidence type="ECO:0000313" key="7">
    <source>
        <dbReference type="Proteomes" id="UP001500908"/>
    </source>
</evidence>
<evidence type="ECO:0000256" key="2">
    <source>
        <dbReference type="ARBA" id="ARBA00023125"/>
    </source>
</evidence>